<evidence type="ECO:0000313" key="2">
    <source>
        <dbReference type="EMBL" id="OBR82276.1"/>
    </source>
</evidence>
<feature type="region of interest" description="Disordered" evidence="1">
    <location>
        <begin position="1"/>
        <end position="81"/>
    </location>
</feature>
<dbReference type="RefSeq" id="XP_018260118.1">
    <property type="nucleotide sequence ID" value="XM_018410309.1"/>
</dbReference>
<dbReference type="Proteomes" id="UP000078595">
    <property type="component" value="Chromosome 11"/>
</dbReference>
<evidence type="ECO:0000313" key="4">
    <source>
        <dbReference type="Proteomes" id="UP000078595"/>
    </source>
</evidence>
<feature type="compositionally biased region" description="Basic residues" evidence="1">
    <location>
        <begin position="9"/>
        <end position="19"/>
    </location>
</feature>
<dbReference type="GeneID" id="28970734"/>
<evidence type="ECO:0000313" key="3">
    <source>
        <dbReference type="EMBL" id="WWC66018.1"/>
    </source>
</evidence>
<dbReference type="EMBL" id="CP144540">
    <property type="protein sequence ID" value="WWC66018.1"/>
    <property type="molecule type" value="Genomic_DNA"/>
</dbReference>
<proteinExistence type="predicted"/>
<feature type="compositionally biased region" description="Polar residues" evidence="1">
    <location>
        <begin position="56"/>
        <end position="67"/>
    </location>
</feature>
<reference evidence="3" key="2">
    <citation type="submission" date="2013-07" db="EMBL/GenBank/DDBJ databases">
        <authorList>
            <consortium name="The Broad Institute Genome Sequencing Platform"/>
            <person name="Cuomo C."/>
            <person name="Litvintseva A."/>
            <person name="Chen Y."/>
            <person name="Heitman J."/>
            <person name="Sun S."/>
            <person name="Springer D."/>
            <person name="Dromer F."/>
            <person name="Young S.K."/>
            <person name="Zeng Q."/>
            <person name="Gargeya S."/>
            <person name="Fitzgerald M."/>
            <person name="Abouelleil A."/>
            <person name="Alvarado L."/>
            <person name="Berlin A.M."/>
            <person name="Chapman S.B."/>
            <person name="Dewar J."/>
            <person name="Goldberg J."/>
            <person name="Griggs A."/>
            <person name="Gujja S."/>
            <person name="Hansen M."/>
            <person name="Howarth C."/>
            <person name="Imamovic A."/>
            <person name="Larimer J."/>
            <person name="McCowan C."/>
            <person name="Murphy C."/>
            <person name="Pearson M."/>
            <person name="Priest M."/>
            <person name="Roberts A."/>
            <person name="Saif S."/>
            <person name="Shea T."/>
            <person name="Sykes S."/>
            <person name="Wortman J."/>
            <person name="Nusbaum C."/>
            <person name="Birren B."/>
        </authorList>
    </citation>
    <scope>NUCLEOTIDE SEQUENCE</scope>
    <source>
        <strain evidence="3">CBS 10117</strain>
    </source>
</reference>
<keyword evidence="4" id="KW-1185">Reference proteome</keyword>
<organism evidence="2">
    <name type="scientific">Kwoniella dejecticola CBS 10117</name>
    <dbReference type="NCBI Taxonomy" id="1296121"/>
    <lineage>
        <taxon>Eukaryota</taxon>
        <taxon>Fungi</taxon>
        <taxon>Dikarya</taxon>
        <taxon>Basidiomycota</taxon>
        <taxon>Agaricomycotina</taxon>
        <taxon>Tremellomycetes</taxon>
        <taxon>Tremellales</taxon>
        <taxon>Cryptococcaceae</taxon>
        <taxon>Kwoniella</taxon>
    </lineage>
</organism>
<gene>
    <name evidence="2" type="ORF">I303_07035</name>
    <name evidence="3" type="ORF">I303_108640</name>
</gene>
<feature type="compositionally biased region" description="Low complexity" evidence="1">
    <location>
        <begin position="28"/>
        <end position="38"/>
    </location>
</feature>
<dbReference type="EMBL" id="KI894035">
    <property type="protein sequence ID" value="OBR82276.1"/>
    <property type="molecule type" value="Genomic_DNA"/>
</dbReference>
<dbReference type="KEGG" id="kdj:28970734"/>
<reference evidence="2" key="1">
    <citation type="submission" date="2013-07" db="EMBL/GenBank/DDBJ databases">
        <title>The Genome Sequence of Cryptococcus dejecticola CBS10117.</title>
        <authorList>
            <consortium name="The Broad Institute Genome Sequencing Platform"/>
            <person name="Cuomo C."/>
            <person name="Litvintseva A."/>
            <person name="Chen Y."/>
            <person name="Heitman J."/>
            <person name="Sun S."/>
            <person name="Springer D."/>
            <person name="Dromer F."/>
            <person name="Young S.K."/>
            <person name="Zeng Q."/>
            <person name="Gargeya S."/>
            <person name="Fitzgerald M."/>
            <person name="Abouelleil A."/>
            <person name="Alvarado L."/>
            <person name="Berlin A.M."/>
            <person name="Chapman S.B."/>
            <person name="Dewar J."/>
            <person name="Goldberg J."/>
            <person name="Griggs A."/>
            <person name="Gujja S."/>
            <person name="Hansen M."/>
            <person name="Howarth C."/>
            <person name="Imamovic A."/>
            <person name="Larimer J."/>
            <person name="McCowan C."/>
            <person name="Murphy C."/>
            <person name="Pearson M."/>
            <person name="Priest M."/>
            <person name="Roberts A."/>
            <person name="Saif S."/>
            <person name="Shea T."/>
            <person name="Sykes S."/>
            <person name="Wortman J."/>
            <person name="Nusbaum C."/>
            <person name="Birren B."/>
        </authorList>
    </citation>
    <scope>NUCLEOTIDE SEQUENCE [LARGE SCALE GENOMIC DNA]</scope>
    <source>
        <strain evidence="2">CBS 10117</strain>
    </source>
</reference>
<dbReference type="VEuPathDB" id="FungiDB:I303_07035"/>
<name>A0A1A5ZWT8_9TREE</name>
<dbReference type="AlphaFoldDB" id="A0A1A5ZWT8"/>
<reference evidence="3" key="3">
    <citation type="submission" date="2024-02" db="EMBL/GenBank/DDBJ databases">
        <title>Comparative genomics of Cryptococcus and Kwoniella reveals pathogenesis evolution and contrasting modes of karyotype evolution via chromosome fusion or intercentromeric recombination.</title>
        <authorList>
            <person name="Coelho M.A."/>
            <person name="David-Palma M."/>
            <person name="Shea T."/>
            <person name="Bowers K."/>
            <person name="McGinley-Smith S."/>
            <person name="Mohammad A.W."/>
            <person name="Gnirke A."/>
            <person name="Yurkov A.M."/>
            <person name="Nowrousian M."/>
            <person name="Sun S."/>
            <person name="Cuomo C.A."/>
            <person name="Heitman J."/>
        </authorList>
    </citation>
    <scope>NUCLEOTIDE SEQUENCE</scope>
    <source>
        <strain evidence="3">CBS 10117</strain>
    </source>
</reference>
<feature type="compositionally biased region" description="Gly residues" evidence="1">
    <location>
        <begin position="43"/>
        <end position="53"/>
    </location>
</feature>
<sequence>MLLAAGIRKGIKAHKKHKEKKEQELKEAQAAQTPQAEALKYGHGQGQGQGGVSGQNYPPSYKGTNVVPTKEGYVQQPQQPV</sequence>
<protein>
    <submittedName>
        <fullName evidence="2">Uncharacterized protein</fullName>
    </submittedName>
</protein>
<evidence type="ECO:0000256" key="1">
    <source>
        <dbReference type="SAM" id="MobiDB-lite"/>
    </source>
</evidence>
<accession>A0A1A5ZWT8</accession>